<dbReference type="PANTHER" id="PTHR33164">
    <property type="entry name" value="TRANSCRIPTIONAL REGULATOR, MARR FAMILY"/>
    <property type="match status" value="1"/>
</dbReference>
<evidence type="ECO:0000256" key="1">
    <source>
        <dbReference type="ARBA" id="ARBA00023015"/>
    </source>
</evidence>
<evidence type="ECO:0000256" key="3">
    <source>
        <dbReference type="ARBA" id="ARBA00023163"/>
    </source>
</evidence>
<dbReference type="PANTHER" id="PTHR33164:SF57">
    <property type="entry name" value="MARR-FAMILY TRANSCRIPTIONAL REGULATOR"/>
    <property type="match status" value="1"/>
</dbReference>
<dbReference type="GO" id="GO:0003700">
    <property type="term" value="F:DNA-binding transcription factor activity"/>
    <property type="evidence" value="ECO:0007669"/>
    <property type="project" value="InterPro"/>
</dbReference>
<reference evidence="5" key="1">
    <citation type="submission" date="2020-03" db="EMBL/GenBank/DDBJ databases">
        <title>Draft sequencing of Calidifontibacter sp. DB0510.</title>
        <authorList>
            <person name="Kim D.-U."/>
        </authorList>
    </citation>
    <scope>NUCLEOTIDE SEQUENCE</scope>
    <source>
        <strain evidence="5">DB0510</strain>
    </source>
</reference>
<organism evidence="5 6">
    <name type="scientific">Metallococcus carri</name>
    <dbReference type="NCBI Taxonomy" id="1656884"/>
    <lineage>
        <taxon>Bacteria</taxon>
        <taxon>Bacillati</taxon>
        <taxon>Actinomycetota</taxon>
        <taxon>Actinomycetes</taxon>
        <taxon>Micrococcales</taxon>
        <taxon>Dermacoccaceae</taxon>
        <taxon>Metallococcus</taxon>
    </lineage>
</organism>
<evidence type="ECO:0000259" key="4">
    <source>
        <dbReference type="PROSITE" id="PS50995"/>
    </source>
</evidence>
<dbReference type="PROSITE" id="PS01117">
    <property type="entry name" value="HTH_MARR_1"/>
    <property type="match status" value="1"/>
</dbReference>
<dbReference type="InterPro" id="IPR023187">
    <property type="entry name" value="Tscrpt_reg_MarR-type_CS"/>
</dbReference>
<dbReference type="AlphaFoldDB" id="A0A967EAX6"/>
<dbReference type="RefSeq" id="WP_166197373.1">
    <property type="nucleotide sequence ID" value="NZ_JAAOIV010000010.1"/>
</dbReference>
<dbReference type="Pfam" id="PF01047">
    <property type="entry name" value="MarR"/>
    <property type="match status" value="1"/>
</dbReference>
<dbReference type="Proteomes" id="UP000744769">
    <property type="component" value="Unassembled WGS sequence"/>
</dbReference>
<accession>A0A967EAX6</accession>
<dbReference type="GO" id="GO:0006950">
    <property type="term" value="P:response to stress"/>
    <property type="evidence" value="ECO:0007669"/>
    <property type="project" value="TreeGrafter"/>
</dbReference>
<evidence type="ECO:0000313" key="5">
    <source>
        <dbReference type="EMBL" id="NHN56700.1"/>
    </source>
</evidence>
<sequence length="160" mass="17643">MGVDHSTASDLAVDLVHVMKKLTALRHHKPAQSDGIESSAYPLLVALQCGPCRVSALAGQIHSDASTVSRQVAHLVSRDLVEKAPDPDDGRAQMVQLTPPGEELVDKVLQRRGEWMQKLLTDWTAKDVKAFNAYLRRFNDDLAAELTRLIDQPTHGKEQS</sequence>
<name>A0A967EAX6_9MICO</name>
<proteinExistence type="predicted"/>
<dbReference type="PROSITE" id="PS50995">
    <property type="entry name" value="HTH_MARR_2"/>
    <property type="match status" value="1"/>
</dbReference>
<gene>
    <name evidence="5" type="ORF">G9U51_13015</name>
</gene>
<protein>
    <submittedName>
        <fullName evidence="5">MarR family transcriptional regulator</fullName>
    </submittedName>
</protein>
<dbReference type="InterPro" id="IPR039422">
    <property type="entry name" value="MarR/SlyA-like"/>
</dbReference>
<feature type="domain" description="HTH marR-type" evidence="4">
    <location>
        <begin position="8"/>
        <end position="140"/>
    </location>
</feature>
<dbReference type="Gene3D" id="1.10.10.10">
    <property type="entry name" value="Winged helix-like DNA-binding domain superfamily/Winged helix DNA-binding domain"/>
    <property type="match status" value="1"/>
</dbReference>
<dbReference type="InterPro" id="IPR000835">
    <property type="entry name" value="HTH_MarR-typ"/>
</dbReference>
<keyword evidence="2" id="KW-0238">DNA-binding</keyword>
<evidence type="ECO:0000313" key="6">
    <source>
        <dbReference type="Proteomes" id="UP000744769"/>
    </source>
</evidence>
<dbReference type="SMART" id="SM00347">
    <property type="entry name" value="HTH_MARR"/>
    <property type="match status" value="1"/>
</dbReference>
<keyword evidence="1" id="KW-0805">Transcription regulation</keyword>
<dbReference type="EMBL" id="JAAOIV010000010">
    <property type="protein sequence ID" value="NHN56700.1"/>
    <property type="molecule type" value="Genomic_DNA"/>
</dbReference>
<dbReference type="SUPFAM" id="SSF46785">
    <property type="entry name" value="Winged helix' DNA-binding domain"/>
    <property type="match status" value="1"/>
</dbReference>
<dbReference type="InterPro" id="IPR036390">
    <property type="entry name" value="WH_DNA-bd_sf"/>
</dbReference>
<keyword evidence="3" id="KW-0804">Transcription</keyword>
<comment type="caution">
    <text evidence="5">The sequence shown here is derived from an EMBL/GenBank/DDBJ whole genome shotgun (WGS) entry which is preliminary data.</text>
</comment>
<dbReference type="InterPro" id="IPR036388">
    <property type="entry name" value="WH-like_DNA-bd_sf"/>
</dbReference>
<dbReference type="GO" id="GO:0003677">
    <property type="term" value="F:DNA binding"/>
    <property type="evidence" value="ECO:0007669"/>
    <property type="project" value="UniProtKB-KW"/>
</dbReference>
<keyword evidence="6" id="KW-1185">Reference proteome</keyword>
<evidence type="ECO:0000256" key="2">
    <source>
        <dbReference type="ARBA" id="ARBA00023125"/>
    </source>
</evidence>